<feature type="repeat" description="ANK" evidence="3">
    <location>
        <begin position="140"/>
        <end position="172"/>
    </location>
</feature>
<feature type="compositionally biased region" description="Gly residues" evidence="4">
    <location>
        <begin position="254"/>
        <end position="273"/>
    </location>
</feature>
<comment type="caution">
    <text evidence="5">The sequence shown here is derived from an EMBL/GenBank/DDBJ whole genome shotgun (WGS) entry which is preliminary data.</text>
</comment>
<accession>A0A9Q1HZ61</accession>
<dbReference type="Gene3D" id="1.25.40.20">
    <property type="entry name" value="Ankyrin repeat-containing domain"/>
    <property type="match status" value="1"/>
</dbReference>
<evidence type="ECO:0000256" key="1">
    <source>
        <dbReference type="ARBA" id="ARBA00022737"/>
    </source>
</evidence>
<dbReference type="PANTHER" id="PTHR24171:SF9">
    <property type="entry name" value="ANKYRIN REPEAT DOMAIN-CONTAINING PROTEIN 39"/>
    <property type="match status" value="1"/>
</dbReference>
<evidence type="ECO:0008006" key="7">
    <source>
        <dbReference type="Google" id="ProtNLM"/>
    </source>
</evidence>
<keyword evidence="1" id="KW-0677">Repeat</keyword>
<proteinExistence type="predicted"/>
<sequence>MPRTDRTGETALHLAARYARSDAAKRLLDAGADANAHDSMGRTPLHSAVAADAQGVFQILLRNRATELDARMNDGTTPLILAARQAVEGMVEELVHCHADINAVDDHGKSALHWAAAVNNIEATLVLLKNGANRDMQDNKEETPLFLAAREGSYKAAQVLLDHYANRDITDHMDRLPRDTAQERMHHDIVRLLEQYNLVHSPHLSAGPLHPTLACGAFPQGKKSRRGGPKAAAAGGAAKELKDTKARRRKKPAGGEGPVAEGDGGGGAGGAAKAGGLSESSVTLSPVDSLESPHANGREAVGGGGAGANMASSPTMPGGQPAHGPVLPPVNHMLGQQGWAEHPSTATWAGGSGSCRTSSACCTPGPLRGASPTRPGP</sequence>
<keyword evidence="2 3" id="KW-0040">ANK repeat</keyword>
<dbReference type="AlphaFoldDB" id="A0A9Q1HZ61"/>
<evidence type="ECO:0000256" key="2">
    <source>
        <dbReference type="ARBA" id="ARBA00023043"/>
    </source>
</evidence>
<feature type="repeat" description="ANK" evidence="3">
    <location>
        <begin position="74"/>
        <end position="106"/>
    </location>
</feature>
<gene>
    <name evidence="5" type="ORF">COCON_G00091890</name>
</gene>
<evidence type="ECO:0000256" key="4">
    <source>
        <dbReference type="SAM" id="MobiDB-lite"/>
    </source>
</evidence>
<keyword evidence="6" id="KW-1185">Reference proteome</keyword>
<dbReference type="Pfam" id="PF00023">
    <property type="entry name" value="Ank"/>
    <property type="match status" value="1"/>
</dbReference>
<dbReference type="EMBL" id="JAFJMO010000006">
    <property type="protein sequence ID" value="KAJ8274564.1"/>
    <property type="molecule type" value="Genomic_DNA"/>
</dbReference>
<dbReference type="OrthoDB" id="8913202at2759"/>
<feature type="repeat" description="ANK" evidence="3">
    <location>
        <begin position="7"/>
        <end position="39"/>
    </location>
</feature>
<evidence type="ECO:0000256" key="3">
    <source>
        <dbReference type="PROSITE-ProRule" id="PRU00023"/>
    </source>
</evidence>
<dbReference type="PROSITE" id="PS50088">
    <property type="entry name" value="ANK_REPEAT"/>
    <property type="match status" value="4"/>
</dbReference>
<feature type="compositionally biased region" description="Low complexity" evidence="4">
    <location>
        <begin position="229"/>
        <end position="238"/>
    </location>
</feature>
<name>A0A9Q1HZ61_CONCO</name>
<evidence type="ECO:0000313" key="6">
    <source>
        <dbReference type="Proteomes" id="UP001152803"/>
    </source>
</evidence>
<dbReference type="SMART" id="SM00248">
    <property type="entry name" value="ANK"/>
    <property type="match status" value="5"/>
</dbReference>
<dbReference type="InterPro" id="IPR002110">
    <property type="entry name" value="Ankyrin_rpt"/>
</dbReference>
<feature type="repeat" description="ANK" evidence="3">
    <location>
        <begin position="107"/>
        <end position="139"/>
    </location>
</feature>
<dbReference type="PROSITE" id="PS50297">
    <property type="entry name" value="ANK_REP_REGION"/>
    <property type="match status" value="3"/>
</dbReference>
<organism evidence="5 6">
    <name type="scientific">Conger conger</name>
    <name type="common">Conger eel</name>
    <name type="synonym">Muraena conger</name>
    <dbReference type="NCBI Taxonomy" id="82655"/>
    <lineage>
        <taxon>Eukaryota</taxon>
        <taxon>Metazoa</taxon>
        <taxon>Chordata</taxon>
        <taxon>Craniata</taxon>
        <taxon>Vertebrata</taxon>
        <taxon>Euteleostomi</taxon>
        <taxon>Actinopterygii</taxon>
        <taxon>Neopterygii</taxon>
        <taxon>Teleostei</taxon>
        <taxon>Anguilliformes</taxon>
        <taxon>Congridae</taxon>
        <taxon>Conger</taxon>
    </lineage>
</organism>
<dbReference type="Pfam" id="PF12796">
    <property type="entry name" value="Ank_2"/>
    <property type="match status" value="1"/>
</dbReference>
<dbReference type="PANTHER" id="PTHR24171">
    <property type="entry name" value="ANKYRIN REPEAT DOMAIN-CONTAINING PROTEIN 39-RELATED"/>
    <property type="match status" value="1"/>
</dbReference>
<feature type="region of interest" description="Disordered" evidence="4">
    <location>
        <begin position="217"/>
        <end position="377"/>
    </location>
</feature>
<dbReference type="SUPFAM" id="SSF48403">
    <property type="entry name" value="Ankyrin repeat"/>
    <property type="match status" value="1"/>
</dbReference>
<dbReference type="Pfam" id="PF13857">
    <property type="entry name" value="Ank_5"/>
    <property type="match status" value="1"/>
</dbReference>
<reference evidence="5" key="1">
    <citation type="journal article" date="2023" name="Science">
        <title>Genome structures resolve the early diversification of teleost fishes.</title>
        <authorList>
            <person name="Parey E."/>
            <person name="Louis A."/>
            <person name="Montfort J."/>
            <person name="Bouchez O."/>
            <person name="Roques C."/>
            <person name="Iampietro C."/>
            <person name="Lluch J."/>
            <person name="Castinel A."/>
            <person name="Donnadieu C."/>
            <person name="Desvignes T."/>
            <person name="Floi Bucao C."/>
            <person name="Jouanno E."/>
            <person name="Wen M."/>
            <person name="Mejri S."/>
            <person name="Dirks R."/>
            <person name="Jansen H."/>
            <person name="Henkel C."/>
            <person name="Chen W.J."/>
            <person name="Zahm M."/>
            <person name="Cabau C."/>
            <person name="Klopp C."/>
            <person name="Thompson A.W."/>
            <person name="Robinson-Rechavi M."/>
            <person name="Braasch I."/>
            <person name="Lecointre G."/>
            <person name="Bobe J."/>
            <person name="Postlethwait J.H."/>
            <person name="Berthelot C."/>
            <person name="Roest Crollius H."/>
            <person name="Guiguen Y."/>
        </authorList>
    </citation>
    <scope>NUCLEOTIDE SEQUENCE</scope>
    <source>
        <strain evidence="5">Concon-B</strain>
    </source>
</reference>
<protein>
    <recommendedName>
        <fullName evidence="7">Notch</fullName>
    </recommendedName>
</protein>
<dbReference type="InterPro" id="IPR036770">
    <property type="entry name" value="Ankyrin_rpt-contain_sf"/>
</dbReference>
<evidence type="ECO:0000313" key="5">
    <source>
        <dbReference type="EMBL" id="KAJ8274564.1"/>
    </source>
</evidence>
<dbReference type="Proteomes" id="UP001152803">
    <property type="component" value="Unassembled WGS sequence"/>
</dbReference>